<keyword evidence="1" id="KW-1133">Transmembrane helix</keyword>
<gene>
    <name evidence="2" type="ORF">AOG55_06965</name>
</gene>
<reference evidence="2 3" key="1">
    <citation type="submission" date="2015-09" db="EMBL/GenBank/DDBJ databases">
        <title>Heavy metals and arsenic resistance mechanisms in polyextremophilic archaea of the family Ferroplasmaceae.</title>
        <authorList>
            <person name="Bulaev A.G."/>
            <person name="Kanygina A.V."/>
        </authorList>
    </citation>
    <scope>NUCLEOTIDE SEQUENCE [LARGE SCALE GENOMIC DNA]</scope>
    <source>
        <strain evidence="2 3">BH2</strain>
    </source>
</reference>
<evidence type="ECO:0000313" key="3">
    <source>
        <dbReference type="Proteomes" id="UP000050301"/>
    </source>
</evidence>
<dbReference type="RefSeq" id="WP_048102186.1">
    <property type="nucleotide sequence ID" value="NZ_LKBH01000145.1"/>
</dbReference>
<evidence type="ECO:0000313" key="2">
    <source>
        <dbReference type="EMBL" id="KQB35381.1"/>
    </source>
</evidence>
<sequence length="74" mass="8334">MVNREKIFNMTGIYIIVGIILILIGGVFYLFWGIRYDGWGDVGLISFVSPVIAFGLLTIWLGEIKGKQTQIVKK</sequence>
<organism evidence="2 3">
    <name type="scientific">Acidiplasma cupricumulans</name>
    <dbReference type="NCBI Taxonomy" id="312540"/>
    <lineage>
        <taxon>Archaea</taxon>
        <taxon>Methanobacteriati</taxon>
        <taxon>Thermoplasmatota</taxon>
        <taxon>Thermoplasmata</taxon>
        <taxon>Thermoplasmatales</taxon>
        <taxon>Ferroplasmaceae</taxon>
        <taxon>Acidiplasma</taxon>
    </lineage>
</organism>
<protein>
    <submittedName>
        <fullName evidence="2">Uncharacterized protein</fullName>
    </submittedName>
</protein>
<dbReference type="EMBL" id="LKBH01000145">
    <property type="protein sequence ID" value="KQB35381.1"/>
    <property type="molecule type" value="Genomic_DNA"/>
</dbReference>
<dbReference type="GeneID" id="84222047"/>
<evidence type="ECO:0000256" key="1">
    <source>
        <dbReference type="SAM" id="Phobius"/>
    </source>
</evidence>
<keyword evidence="1" id="KW-0812">Transmembrane</keyword>
<keyword evidence="1" id="KW-0472">Membrane</keyword>
<comment type="caution">
    <text evidence="2">The sequence shown here is derived from an EMBL/GenBank/DDBJ whole genome shotgun (WGS) entry which is preliminary data.</text>
</comment>
<dbReference type="InParanoid" id="A0A0Q0RYM7"/>
<keyword evidence="3" id="KW-1185">Reference proteome</keyword>
<dbReference type="AlphaFoldDB" id="A0A0Q0RYM7"/>
<feature type="transmembrane region" description="Helical" evidence="1">
    <location>
        <begin position="44"/>
        <end position="64"/>
    </location>
</feature>
<dbReference type="Proteomes" id="UP000050301">
    <property type="component" value="Unassembled WGS sequence"/>
</dbReference>
<dbReference type="SUPFAM" id="SSF103481">
    <property type="entry name" value="Multidrug resistance efflux transporter EmrE"/>
    <property type="match status" value="1"/>
</dbReference>
<dbReference type="InterPro" id="IPR037185">
    <property type="entry name" value="EmrE-like"/>
</dbReference>
<feature type="transmembrane region" description="Helical" evidence="1">
    <location>
        <begin position="12"/>
        <end position="32"/>
    </location>
</feature>
<name>A0A0Q0RYM7_9ARCH</name>
<proteinExistence type="predicted"/>
<accession>A0A0Q0RYM7</accession>